<dbReference type="SUPFAM" id="SSF51182">
    <property type="entry name" value="RmlC-like cupins"/>
    <property type="match status" value="1"/>
</dbReference>
<evidence type="ECO:0000256" key="1">
    <source>
        <dbReference type="ARBA" id="ARBA00008416"/>
    </source>
</evidence>
<dbReference type="InterPro" id="IPR012093">
    <property type="entry name" value="Pirin"/>
</dbReference>
<dbReference type="InterPro" id="IPR011051">
    <property type="entry name" value="RmlC_Cupin_sf"/>
</dbReference>
<dbReference type="PANTHER" id="PTHR13903">
    <property type="entry name" value="PIRIN-RELATED"/>
    <property type="match status" value="1"/>
</dbReference>
<comment type="similarity">
    <text evidence="1 2">Belongs to the pirin family.</text>
</comment>
<dbReference type="RefSeq" id="WP_188457398.1">
    <property type="nucleotide sequence ID" value="NZ_BMGM01000001.1"/>
</dbReference>
<dbReference type="Pfam" id="PF02678">
    <property type="entry name" value="Pirin"/>
    <property type="match status" value="1"/>
</dbReference>
<reference evidence="6" key="1">
    <citation type="journal article" date="2019" name="Int. J. Syst. Evol. Microbiol.">
        <title>The Global Catalogue of Microorganisms (GCM) 10K type strain sequencing project: providing services to taxonomists for standard genome sequencing and annotation.</title>
        <authorList>
            <consortium name="The Broad Institute Genomics Platform"/>
            <consortium name="The Broad Institute Genome Sequencing Center for Infectious Disease"/>
            <person name="Wu L."/>
            <person name="Ma J."/>
        </authorList>
    </citation>
    <scope>NUCLEOTIDE SEQUENCE [LARGE SCALE GENOMIC DNA]</scope>
    <source>
        <strain evidence="6">CGMCC 1.12931</strain>
    </source>
</reference>
<feature type="domain" description="Pirin C-terminal" evidence="4">
    <location>
        <begin position="206"/>
        <end position="308"/>
    </location>
</feature>
<dbReference type="CDD" id="cd02909">
    <property type="entry name" value="cupin_pirin_N"/>
    <property type="match status" value="1"/>
</dbReference>
<gene>
    <name evidence="5" type="ORF">GCM10010832_04000</name>
</gene>
<evidence type="ECO:0000313" key="6">
    <source>
        <dbReference type="Proteomes" id="UP000599179"/>
    </source>
</evidence>
<dbReference type="Proteomes" id="UP000599179">
    <property type="component" value="Unassembled WGS sequence"/>
</dbReference>
<dbReference type="EMBL" id="BMGM01000001">
    <property type="protein sequence ID" value="GGE26490.1"/>
    <property type="molecule type" value="Genomic_DNA"/>
</dbReference>
<feature type="domain" description="Pirin N-terminal" evidence="3">
    <location>
        <begin position="57"/>
        <end position="139"/>
    </location>
</feature>
<sequence>MAKVLKIRELGFYWETLDPFLFCAYHQDNFPKGNENLGPDAEFLKGRITGNDFTKKDEFRMYHGQKVPGFPGHPHAGFETVTLVEKGFADHSDSLGAKGRFGNGDVQWMTAGKGILHSEMFPLVHQDQPNPLVLFQLWLNLPSRSKKVEPHFKMFWNEDIPVEHIQDENANKIQIKLIAGKLCKNKALAPTPDSFAAKAENHLQIWRISMEANAKWKLPASSASTNKMLFFYSGSEIEVDGFSIEAGHSLTLNPAEEVEINNGNEAAEFLFLEGMPINEPVVQQGPFVANSRNEMMEVINTYQQTQFGGWPFDEYEKVHAKDAGRFAQHADGKMEYPPAK</sequence>
<evidence type="ECO:0000256" key="2">
    <source>
        <dbReference type="RuleBase" id="RU003457"/>
    </source>
</evidence>
<accession>A0ABQ1SFW7</accession>
<comment type="caution">
    <text evidence="5">The sequence shown here is derived from an EMBL/GenBank/DDBJ whole genome shotgun (WGS) entry which is preliminary data.</text>
</comment>
<keyword evidence="6" id="KW-1185">Reference proteome</keyword>
<protein>
    <recommendedName>
        <fullName evidence="7">Pirin</fullName>
    </recommendedName>
</protein>
<evidence type="ECO:0000313" key="5">
    <source>
        <dbReference type="EMBL" id="GGE26490.1"/>
    </source>
</evidence>
<evidence type="ECO:0000259" key="4">
    <source>
        <dbReference type="Pfam" id="PF05726"/>
    </source>
</evidence>
<organism evidence="5 6">
    <name type="scientific">Psychroflexus planctonicus</name>
    <dbReference type="NCBI Taxonomy" id="1526575"/>
    <lineage>
        <taxon>Bacteria</taxon>
        <taxon>Pseudomonadati</taxon>
        <taxon>Bacteroidota</taxon>
        <taxon>Flavobacteriia</taxon>
        <taxon>Flavobacteriales</taxon>
        <taxon>Flavobacteriaceae</taxon>
        <taxon>Psychroflexus</taxon>
    </lineage>
</organism>
<dbReference type="Pfam" id="PF05726">
    <property type="entry name" value="Pirin_C"/>
    <property type="match status" value="1"/>
</dbReference>
<dbReference type="Gene3D" id="2.60.120.10">
    <property type="entry name" value="Jelly Rolls"/>
    <property type="match status" value="2"/>
</dbReference>
<dbReference type="PANTHER" id="PTHR13903:SF8">
    <property type="entry name" value="PIRIN"/>
    <property type="match status" value="1"/>
</dbReference>
<name>A0ABQ1SFW7_9FLAO</name>
<evidence type="ECO:0008006" key="7">
    <source>
        <dbReference type="Google" id="ProtNLM"/>
    </source>
</evidence>
<dbReference type="InterPro" id="IPR008778">
    <property type="entry name" value="Pirin_C_dom"/>
</dbReference>
<dbReference type="InterPro" id="IPR014710">
    <property type="entry name" value="RmlC-like_jellyroll"/>
</dbReference>
<evidence type="ECO:0000259" key="3">
    <source>
        <dbReference type="Pfam" id="PF02678"/>
    </source>
</evidence>
<dbReference type="InterPro" id="IPR003829">
    <property type="entry name" value="Pirin_N_dom"/>
</dbReference>
<dbReference type="CDD" id="cd02247">
    <property type="entry name" value="cupin_pirin_C"/>
    <property type="match status" value="1"/>
</dbReference>
<proteinExistence type="inferred from homology"/>